<proteinExistence type="inferred from homology"/>
<feature type="binding site" evidence="6">
    <location>
        <position position="102"/>
    </location>
    <ligand>
        <name>substrate</name>
    </ligand>
</feature>
<dbReference type="AlphaFoldDB" id="A0A5R9FCQ9"/>
<dbReference type="SUPFAM" id="SSF51735">
    <property type="entry name" value="NAD(P)-binding Rossmann-fold domains"/>
    <property type="match status" value="1"/>
</dbReference>
<keyword evidence="6" id="KW-0547">Nucleotide-binding</keyword>
<evidence type="ECO:0000313" key="11">
    <source>
        <dbReference type="Proteomes" id="UP000308230"/>
    </source>
</evidence>
<dbReference type="PANTHER" id="PTHR11606">
    <property type="entry name" value="GLUTAMATE DEHYDROGENASE"/>
    <property type="match status" value="1"/>
</dbReference>
<keyword evidence="11" id="KW-1185">Reference proteome</keyword>
<protein>
    <recommendedName>
        <fullName evidence="2 4">Glutamate dehydrogenase</fullName>
    </recommendedName>
</protein>
<reference evidence="10 11" key="1">
    <citation type="submission" date="2019-04" db="EMBL/GenBank/DDBJ databases">
        <title>Bacillus caeni sp. nov., a bacterium isolated from mangrove sediment.</title>
        <authorList>
            <person name="Huang H."/>
            <person name="Mo K."/>
            <person name="Hu Y."/>
        </authorList>
    </citation>
    <scope>NUCLEOTIDE SEQUENCE [LARGE SCALE GENOMIC DNA]</scope>
    <source>
        <strain evidence="10 11">HB172195</strain>
    </source>
</reference>
<feature type="binding site" evidence="6">
    <location>
        <position position="229"/>
    </location>
    <ligand>
        <name>NAD(+)</name>
        <dbReference type="ChEBI" id="CHEBI:57540"/>
    </ligand>
</feature>
<dbReference type="InterPro" id="IPR036291">
    <property type="entry name" value="NAD(P)-bd_dom_sf"/>
</dbReference>
<feature type="binding site" evidence="6">
    <location>
        <position position="198"/>
    </location>
    <ligand>
        <name>NAD(+)</name>
        <dbReference type="ChEBI" id="CHEBI:57540"/>
    </ligand>
</feature>
<sequence length="434" mass="47631">MPVMEKKDGVEISNPYEIVQKLMEEATDTLGLPDSFYQILKKPKRVLKTSIPVRMDNGEVKEFEGMRSQHIDVLGPTKGGVRFHPDVNEDEVKALSIWMSLKAAILGIPYGGGKGGIIVNPKELSERELEELSRGFIRELEPIIGPEKDIPAPDVNTTPEIMGWMLDEFSRLKGKNVPGMITGKPIILGGSQGRVEATGRGVVFTIADAAKRLGMELEGMTAVIQGFGNVGSITAKLLSERGVKVMGITDAGGGVYNEDGLDIDQLMDYVKKEGTVAGFNNYDGLSNEELFSADCDILVPAALENQITSMTGPTIKAKIVAEAANGPTTPEGNEAMEENGVFIIPDILCNAGGVTVSYFEWVQNTMHYFWTEQEVNERLFTKMTNAFDDVYRMKQEKKVHMRDAAYLVGVGRLANAMRARGWIKDWSMPIDCNA</sequence>
<evidence type="ECO:0000256" key="8">
    <source>
        <dbReference type="RuleBase" id="RU004417"/>
    </source>
</evidence>
<name>A0A5R9FCQ9_9BACL</name>
<dbReference type="PRINTS" id="PR00082">
    <property type="entry name" value="GLFDHDRGNASE"/>
</dbReference>
<dbReference type="GO" id="GO:0006538">
    <property type="term" value="P:L-glutamate catabolic process"/>
    <property type="evidence" value="ECO:0007669"/>
    <property type="project" value="TreeGrafter"/>
</dbReference>
<feature type="domain" description="Glutamate/phenylalanine/leucine/valine/L-tryptophan dehydrogenase C-terminal" evidence="9">
    <location>
        <begin position="191"/>
        <end position="421"/>
    </location>
</feature>
<evidence type="ECO:0000256" key="3">
    <source>
        <dbReference type="ARBA" id="ARBA00023002"/>
    </source>
</evidence>
<evidence type="ECO:0000256" key="7">
    <source>
        <dbReference type="PIRSR" id="PIRSR000185-3"/>
    </source>
</evidence>
<gene>
    <name evidence="10" type="ORF">FCL54_06360</name>
</gene>
<feature type="binding site" evidence="6">
    <location>
        <position position="78"/>
    </location>
    <ligand>
        <name>substrate</name>
    </ligand>
</feature>
<keyword evidence="6" id="KW-0520">NAD</keyword>
<dbReference type="InterPro" id="IPR014362">
    <property type="entry name" value="Glu_DH"/>
</dbReference>
<dbReference type="InterPro" id="IPR006096">
    <property type="entry name" value="Glu/Leu/Phe/Val/Trp_DH_C"/>
</dbReference>
<comment type="similarity">
    <text evidence="1 4 8">Belongs to the Glu/Leu/Phe/Val dehydrogenases family.</text>
</comment>
<dbReference type="CDD" id="cd01076">
    <property type="entry name" value="NAD_bind_1_Glu_DH"/>
    <property type="match status" value="1"/>
</dbReference>
<dbReference type="Pfam" id="PF00208">
    <property type="entry name" value="ELFV_dehydrog"/>
    <property type="match status" value="1"/>
</dbReference>
<feature type="site" description="Important for catalysis" evidence="7">
    <location>
        <position position="154"/>
    </location>
</feature>
<dbReference type="GO" id="GO:0004352">
    <property type="term" value="F:glutamate dehydrogenase (NAD+) activity"/>
    <property type="evidence" value="ECO:0007669"/>
    <property type="project" value="TreeGrafter"/>
</dbReference>
<dbReference type="PANTHER" id="PTHR11606:SF13">
    <property type="entry name" value="GLUTAMATE DEHYDROGENASE 1, MITOCHONDRIAL"/>
    <property type="match status" value="1"/>
</dbReference>
<evidence type="ECO:0000259" key="9">
    <source>
        <dbReference type="SMART" id="SM00839"/>
    </source>
</evidence>
<dbReference type="InterPro" id="IPR033922">
    <property type="entry name" value="NAD_bind_Glu_DH"/>
</dbReference>
<dbReference type="InterPro" id="IPR006095">
    <property type="entry name" value="Glu/Leu/Phe/Val/Trp_DH"/>
</dbReference>
<dbReference type="EMBL" id="SWLG01000004">
    <property type="protein sequence ID" value="TLS38344.1"/>
    <property type="molecule type" value="Genomic_DNA"/>
</dbReference>
<dbReference type="InterPro" id="IPR033524">
    <property type="entry name" value="Glu/Leu/Phe/Val_DH_AS"/>
</dbReference>
<dbReference type="InterPro" id="IPR046346">
    <property type="entry name" value="Aminoacid_DH-like_N_sf"/>
</dbReference>
<dbReference type="InterPro" id="IPR006097">
    <property type="entry name" value="Glu/Leu/Phe/Val/Trp_DH_dimer"/>
</dbReference>
<keyword evidence="3 4" id="KW-0560">Oxidoreductase</keyword>
<dbReference type="Gene3D" id="3.40.50.720">
    <property type="entry name" value="NAD(P)-binding Rossmann-like Domain"/>
    <property type="match status" value="1"/>
</dbReference>
<feature type="active site" description="Proton donor" evidence="5">
    <location>
        <position position="114"/>
    </location>
</feature>
<dbReference type="SUPFAM" id="SSF53223">
    <property type="entry name" value="Aminoacid dehydrogenase-like, N-terminal domain"/>
    <property type="match status" value="1"/>
</dbReference>
<dbReference type="Proteomes" id="UP000308230">
    <property type="component" value="Unassembled WGS sequence"/>
</dbReference>
<accession>A0A5R9FCQ9</accession>
<dbReference type="Gene3D" id="3.40.50.10860">
    <property type="entry name" value="Leucine Dehydrogenase, chain A, domain 1"/>
    <property type="match status" value="1"/>
</dbReference>
<evidence type="ECO:0000256" key="5">
    <source>
        <dbReference type="PIRSR" id="PIRSR000185-1"/>
    </source>
</evidence>
<dbReference type="OrthoDB" id="9803297at2"/>
<evidence type="ECO:0000256" key="2">
    <source>
        <dbReference type="ARBA" id="ARBA00012896"/>
    </source>
</evidence>
<evidence type="ECO:0000256" key="1">
    <source>
        <dbReference type="ARBA" id="ARBA00006382"/>
    </source>
</evidence>
<evidence type="ECO:0000256" key="6">
    <source>
        <dbReference type="PIRSR" id="PIRSR000185-2"/>
    </source>
</evidence>
<feature type="binding site" evidence="6">
    <location>
        <position position="357"/>
    </location>
    <ligand>
        <name>substrate</name>
    </ligand>
</feature>
<comment type="caution">
    <text evidence="10">The sequence shown here is derived from an EMBL/GenBank/DDBJ whole genome shotgun (WGS) entry which is preliminary data.</text>
</comment>
<dbReference type="GO" id="GO:0000166">
    <property type="term" value="F:nucleotide binding"/>
    <property type="evidence" value="ECO:0007669"/>
    <property type="project" value="UniProtKB-KW"/>
</dbReference>
<evidence type="ECO:0000256" key="4">
    <source>
        <dbReference type="PIRNR" id="PIRNR000185"/>
    </source>
</evidence>
<evidence type="ECO:0000313" key="10">
    <source>
        <dbReference type="EMBL" id="TLS38344.1"/>
    </source>
</evidence>
<dbReference type="Pfam" id="PF02812">
    <property type="entry name" value="ELFV_dehydrog_N"/>
    <property type="match status" value="1"/>
</dbReference>
<organism evidence="10 11">
    <name type="scientific">Exobacillus caeni</name>
    <dbReference type="NCBI Taxonomy" id="2574798"/>
    <lineage>
        <taxon>Bacteria</taxon>
        <taxon>Bacillati</taxon>
        <taxon>Bacillota</taxon>
        <taxon>Bacilli</taxon>
        <taxon>Bacillales</taxon>
        <taxon>Guptibacillaceae</taxon>
        <taxon>Exobacillus</taxon>
    </lineage>
</organism>
<dbReference type="SMART" id="SM00839">
    <property type="entry name" value="ELFV_dehydrog"/>
    <property type="match status" value="1"/>
</dbReference>
<dbReference type="PROSITE" id="PS00074">
    <property type="entry name" value="GLFV_DEHYDROGENASE"/>
    <property type="match status" value="1"/>
</dbReference>
<dbReference type="PIRSF" id="PIRSF000185">
    <property type="entry name" value="Glu_DH"/>
    <property type="match status" value="1"/>
</dbReference>